<feature type="site" description="Transition state stabilizer" evidence="14">
    <location>
        <position position="43"/>
    </location>
</feature>
<reference evidence="18" key="2">
    <citation type="journal article" date="2018" name="Sci. Data">
        <title>The draft genome sequence of cork oak.</title>
        <authorList>
            <person name="Ramos A.M."/>
            <person name="Usie A."/>
            <person name="Barbosa P."/>
            <person name="Barros P.M."/>
            <person name="Capote T."/>
            <person name="Chaves I."/>
            <person name="Simoes F."/>
            <person name="Abreu I."/>
            <person name="Carrasquinho I."/>
            <person name="Faro C."/>
            <person name="Guimaraes J.B."/>
            <person name="Mendonca D."/>
            <person name="Nobrega F."/>
            <person name="Rodrigues L."/>
            <person name="Saibo N.J.M."/>
            <person name="Varela M.C."/>
            <person name="Egas C."/>
            <person name="Matos J."/>
            <person name="Miguel C.M."/>
            <person name="Oliveira M.M."/>
            <person name="Ricardo C.P."/>
            <person name="Goncalves S."/>
        </authorList>
    </citation>
    <scope>NUCLEOTIDE SEQUENCE [LARGE SCALE GENOMIC DNA]</scope>
    <source>
        <strain evidence="18">HL8</strain>
    </source>
</reference>
<feature type="binding site" evidence="13">
    <location>
        <position position="69"/>
    </location>
    <ligand>
        <name>Ca(2+)</name>
        <dbReference type="ChEBI" id="CHEBI:29108"/>
        <label>1</label>
    </ligand>
</feature>
<dbReference type="PROSITE" id="PS50873">
    <property type="entry name" value="PEROXIDASE_4"/>
    <property type="match status" value="1"/>
</dbReference>
<dbReference type="SUPFAM" id="SSF48113">
    <property type="entry name" value="Heme-dependent peroxidases"/>
    <property type="match status" value="1"/>
</dbReference>
<feature type="domain" description="Plant heme peroxidase family profile" evidence="17">
    <location>
        <begin position="6"/>
        <end position="274"/>
    </location>
</feature>
<evidence type="ECO:0000256" key="14">
    <source>
        <dbReference type="PIRSR" id="PIRSR600823-4"/>
    </source>
</evidence>
<evidence type="ECO:0000256" key="12">
    <source>
        <dbReference type="PIRSR" id="PIRSR600823-2"/>
    </source>
</evidence>
<keyword evidence="4 18" id="KW-0575">Peroxidase</keyword>
<evidence type="ECO:0000256" key="11">
    <source>
        <dbReference type="PIRSR" id="PIRSR600823-1"/>
    </source>
</evidence>
<feature type="binding site" evidence="13">
    <location>
        <position position="197"/>
    </location>
    <ligand>
        <name>Ca(2+)</name>
        <dbReference type="ChEBI" id="CHEBI:29108"/>
        <label>2</label>
    </ligand>
</feature>
<dbReference type="GO" id="GO:0140825">
    <property type="term" value="F:lactoperoxidase activity"/>
    <property type="evidence" value="ECO:0007669"/>
    <property type="project" value="UniProtKB-EC"/>
</dbReference>
<evidence type="ECO:0000256" key="15">
    <source>
        <dbReference type="PIRSR" id="PIRSR600823-5"/>
    </source>
</evidence>
<dbReference type="InterPro" id="IPR010255">
    <property type="entry name" value="Haem_peroxidase_sf"/>
</dbReference>
<comment type="cofactor">
    <cofactor evidence="13">
        <name>Ca(2+)</name>
        <dbReference type="ChEBI" id="CHEBI:29108"/>
    </cofactor>
    <text evidence="13">Binds 2 calcium ions per subunit.</text>
</comment>
<keyword evidence="10 15" id="KW-1015">Disulfide bond</keyword>
<sequence length="274" mass="30763">ACHGGPLTQDYYKDSCANVEHIVRNVTWKYVAQDLTLAAPLLRLHFHDCFFRGCDASVLLDSTPNNTAEKDAPPDLTLGGFNIIDDIKSEVEKTCPRIVSCADIVALAARDSVPFQYKRLLWEVPLGRRDGTISLASEVIANIPAPTFNFSQLKQNFASKSLRQPLTFVHTSLEIHIAILSTIDYIILPEKAYQLMDPTSSLSFDTHYYKILLENEGLFQSDAALLTDQGSLEEVKKLLSFEYLLEKFAYSMKKMGEIQVLTGIEGQIRKNLAW</sequence>
<dbReference type="CDD" id="cd00693">
    <property type="entry name" value="secretory_peroxidase"/>
    <property type="match status" value="1"/>
</dbReference>
<accession>A0AAW0MCA9</accession>
<keyword evidence="9 13" id="KW-0408">Iron</keyword>
<dbReference type="EC" id="1.11.1.7" evidence="3"/>
<name>A0AAW0MCA9_QUESU</name>
<evidence type="ECO:0000256" key="1">
    <source>
        <dbReference type="ARBA" id="ARBA00000189"/>
    </source>
</evidence>
<evidence type="ECO:0000256" key="3">
    <source>
        <dbReference type="ARBA" id="ARBA00012313"/>
    </source>
</evidence>
<feature type="binding site" description="axial binding residue" evidence="13">
    <location>
        <position position="170"/>
    </location>
    <ligand>
        <name>heme b</name>
        <dbReference type="ChEBI" id="CHEBI:60344"/>
    </ligand>
    <ligandPart>
        <name>Fe</name>
        <dbReference type="ChEBI" id="CHEBI:18248"/>
    </ligandPart>
</feature>
<feature type="disulfide bond" evidence="15">
    <location>
        <begin position="16"/>
        <end position="95"/>
    </location>
</feature>
<keyword evidence="6 13" id="KW-0479">Metal-binding</keyword>
<evidence type="ECO:0000256" key="9">
    <source>
        <dbReference type="ARBA" id="ARBA00023004"/>
    </source>
</evidence>
<dbReference type="GO" id="GO:0006979">
    <property type="term" value="P:response to oxidative stress"/>
    <property type="evidence" value="ECO:0007669"/>
    <property type="project" value="InterPro"/>
</dbReference>
<evidence type="ECO:0000256" key="16">
    <source>
        <dbReference type="RuleBase" id="RU004241"/>
    </source>
</evidence>
<dbReference type="GO" id="GO:0020037">
    <property type="term" value="F:heme binding"/>
    <property type="evidence" value="ECO:0007669"/>
    <property type="project" value="InterPro"/>
</dbReference>
<evidence type="ECO:0000256" key="6">
    <source>
        <dbReference type="ARBA" id="ARBA00022723"/>
    </source>
</evidence>
<evidence type="ECO:0000256" key="5">
    <source>
        <dbReference type="ARBA" id="ARBA00022617"/>
    </source>
</evidence>
<keyword evidence="7 13" id="KW-0106">Calcium</keyword>
<reference evidence="18" key="3">
    <citation type="submission" date="2023-07" db="EMBL/GenBank/DDBJ databases">
        <title>An improved reference 1 genome and first organelle genomes of Quercus suber.</title>
        <authorList>
            <consortium name="Genosuber Consortium"/>
            <person name="Usie A."/>
            <person name="Serra O."/>
            <person name="Barros P."/>
        </authorList>
    </citation>
    <scope>NUCLEOTIDE SEQUENCE</scope>
    <source>
        <strain evidence="18">HL8</strain>
        <tissue evidence="18">Leaves</tissue>
    </source>
</reference>
<dbReference type="InterPro" id="IPR033905">
    <property type="entry name" value="Secretory_peroxidase"/>
</dbReference>
<dbReference type="PROSITE" id="PS00436">
    <property type="entry name" value="PEROXIDASE_2"/>
    <property type="match status" value="1"/>
</dbReference>
<evidence type="ECO:0000259" key="17">
    <source>
        <dbReference type="PROSITE" id="PS50873"/>
    </source>
</evidence>
<feature type="binding site" evidence="13">
    <location>
        <position position="57"/>
    </location>
    <ligand>
        <name>Ca(2+)</name>
        <dbReference type="ChEBI" id="CHEBI:29108"/>
        <label>1</label>
    </ligand>
</feature>
<dbReference type="FunFam" id="1.10.520.10:FF:000001">
    <property type="entry name" value="Peroxidase"/>
    <property type="match status" value="1"/>
</dbReference>
<dbReference type="EMBL" id="PKMF04000007">
    <property type="protein sequence ID" value="KAK7860391.1"/>
    <property type="molecule type" value="Genomic_DNA"/>
</dbReference>
<dbReference type="InterPro" id="IPR019794">
    <property type="entry name" value="Peroxidases_AS"/>
</dbReference>
<dbReference type="GO" id="GO:0046872">
    <property type="term" value="F:metal ion binding"/>
    <property type="evidence" value="ECO:0007669"/>
    <property type="project" value="UniProtKB-KW"/>
</dbReference>
<feature type="binding site" evidence="13">
    <location>
        <position position="55"/>
    </location>
    <ligand>
        <name>Ca(2+)</name>
        <dbReference type="ChEBI" id="CHEBI:29108"/>
        <label>1</label>
    </ligand>
</feature>
<dbReference type="Pfam" id="PF00141">
    <property type="entry name" value="peroxidase"/>
    <property type="match status" value="1"/>
</dbReference>
<gene>
    <name evidence="18" type="primary">PER3_7</name>
    <name evidence="18" type="ORF">CFP56_039646</name>
</gene>
<evidence type="ECO:0000256" key="2">
    <source>
        <dbReference type="ARBA" id="ARBA00002322"/>
    </source>
</evidence>
<dbReference type="Gene3D" id="1.10.420.10">
    <property type="entry name" value="Peroxidase, domain 2"/>
    <property type="match status" value="2"/>
</dbReference>
<keyword evidence="5" id="KW-0349">Heme</keyword>
<proteinExistence type="inferred from homology"/>
<dbReference type="InterPro" id="IPR000823">
    <property type="entry name" value="Peroxidase_pln"/>
</dbReference>
<feature type="active site" description="Proton acceptor" evidence="11">
    <location>
        <position position="47"/>
    </location>
</feature>
<evidence type="ECO:0000256" key="13">
    <source>
        <dbReference type="PIRSR" id="PIRSR600823-3"/>
    </source>
</evidence>
<dbReference type="PRINTS" id="PR00461">
    <property type="entry name" value="PLPEROXIDASE"/>
</dbReference>
<feature type="binding site" evidence="13">
    <location>
        <position position="171"/>
    </location>
    <ligand>
        <name>Ca(2+)</name>
        <dbReference type="ChEBI" id="CHEBI:29108"/>
        <label>2</label>
    </ligand>
</feature>
<dbReference type="PRINTS" id="PR00458">
    <property type="entry name" value="PEROXIDASE"/>
</dbReference>
<comment type="caution">
    <text evidence="18">The sequence shown here is derived from an EMBL/GenBank/DDBJ whole genome shotgun (WGS) entry which is preliminary data.</text>
</comment>
<comment type="function">
    <text evidence="2">Removal of H(2)O(2), oxidation of toxic reductants, biosynthesis and degradation of lignin, suberization, auxin catabolism, response to environmental stresses such as wounding, pathogen attack and oxidative stress. These functions might be dependent on each isozyme/isoform in each plant tissue.</text>
</comment>
<feature type="binding site" evidence="13">
    <location>
        <position position="205"/>
    </location>
    <ligand>
        <name>Ca(2+)</name>
        <dbReference type="ChEBI" id="CHEBI:29108"/>
        <label>2</label>
    </ligand>
</feature>
<evidence type="ECO:0000313" key="18">
    <source>
        <dbReference type="EMBL" id="KAK7860391.1"/>
    </source>
</evidence>
<feature type="disulfide bond" evidence="15">
    <location>
        <begin position="49"/>
        <end position="54"/>
    </location>
</feature>
<reference evidence="18" key="1">
    <citation type="submission" date="2017-12" db="EMBL/GenBank/DDBJ databases">
        <authorList>
            <person name="Barbosa P."/>
            <person name="Usie A."/>
            <person name="Ramos A.M."/>
        </authorList>
    </citation>
    <scope>NUCLEOTIDE SEQUENCE</scope>
    <source>
        <strain evidence="18">HL8</strain>
        <tissue evidence="18">Leaves</tissue>
    </source>
</reference>
<comment type="cofactor">
    <cofactor evidence="13">
        <name>heme b</name>
        <dbReference type="ChEBI" id="CHEBI:60344"/>
    </cofactor>
    <text evidence="13">Binds 1 heme b (iron(II)-protoporphyrin IX) group per subunit.</text>
</comment>
<evidence type="ECO:0000256" key="8">
    <source>
        <dbReference type="ARBA" id="ARBA00023002"/>
    </source>
</evidence>
<dbReference type="Gene3D" id="1.10.520.10">
    <property type="match status" value="2"/>
</dbReference>
<comment type="catalytic activity">
    <reaction evidence="1">
        <text>2 a phenolic donor + H2O2 = 2 a phenolic radical donor + 2 H2O</text>
        <dbReference type="Rhea" id="RHEA:56136"/>
        <dbReference type="ChEBI" id="CHEBI:15377"/>
        <dbReference type="ChEBI" id="CHEBI:16240"/>
        <dbReference type="ChEBI" id="CHEBI:139520"/>
        <dbReference type="ChEBI" id="CHEBI:139521"/>
        <dbReference type="EC" id="1.11.1.7"/>
    </reaction>
</comment>
<dbReference type="InterPro" id="IPR002016">
    <property type="entry name" value="Haem_peroxidase"/>
</dbReference>
<evidence type="ECO:0000256" key="7">
    <source>
        <dbReference type="ARBA" id="ARBA00022837"/>
    </source>
</evidence>
<organism evidence="18">
    <name type="scientific">Quercus suber</name>
    <name type="common">Cork oak</name>
    <dbReference type="NCBI Taxonomy" id="58331"/>
    <lineage>
        <taxon>Eukaryota</taxon>
        <taxon>Viridiplantae</taxon>
        <taxon>Streptophyta</taxon>
        <taxon>Embryophyta</taxon>
        <taxon>Tracheophyta</taxon>
        <taxon>Spermatophyta</taxon>
        <taxon>Magnoliopsida</taxon>
        <taxon>eudicotyledons</taxon>
        <taxon>Gunneridae</taxon>
        <taxon>Pentapetalae</taxon>
        <taxon>rosids</taxon>
        <taxon>fabids</taxon>
        <taxon>Fagales</taxon>
        <taxon>Fagaceae</taxon>
        <taxon>Quercus</taxon>
    </lineage>
</organism>
<feature type="binding site" evidence="13">
    <location>
        <position position="53"/>
    </location>
    <ligand>
        <name>Ca(2+)</name>
        <dbReference type="ChEBI" id="CHEBI:29108"/>
        <label>1</label>
    </ligand>
</feature>
<feature type="binding site" evidence="12">
    <location>
        <position position="144"/>
    </location>
    <ligand>
        <name>substrate</name>
    </ligand>
</feature>
<evidence type="ECO:0000256" key="10">
    <source>
        <dbReference type="ARBA" id="ARBA00023157"/>
    </source>
</evidence>
<dbReference type="GO" id="GO:0042744">
    <property type="term" value="P:hydrogen peroxide catabolic process"/>
    <property type="evidence" value="ECO:0007669"/>
    <property type="project" value="InterPro"/>
</dbReference>
<dbReference type="AlphaFoldDB" id="A0AAW0MCA9"/>
<keyword evidence="8" id="KW-0560">Oxidoreductase</keyword>
<dbReference type="PANTHER" id="PTHR31235">
    <property type="entry name" value="PEROXIDASE 25-RELATED"/>
    <property type="match status" value="1"/>
</dbReference>
<feature type="non-terminal residue" evidence="18">
    <location>
        <position position="1"/>
    </location>
</feature>
<protein>
    <recommendedName>
        <fullName evidence="3">peroxidase</fullName>
        <ecNumber evidence="3">1.11.1.7</ecNumber>
    </recommendedName>
</protein>
<comment type="similarity">
    <text evidence="16">Belongs to the peroxidase family.</text>
</comment>
<evidence type="ECO:0000256" key="4">
    <source>
        <dbReference type="ARBA" id="ARBA00022559"/>
    </source>
</evidence>
<feature type="binding site" evidence="13">
    <location>
        <position position="48"/>
    </location>
    <ligand>
        <name>Ca(2+)</name>
        <dbReference type="ChEBI" id="CHEBI:29108"/>
        <label>1</label>
    </ligand>
</feature>